<dbReference type="Proteomes" id="UP000019434">
    <property type="component" value="Chromosome"/>
</dbReference>
<protein>
    <recommendedName>
        <fullName evidence="1">Rubrerythrin diiron-binding domain-containing protein</fullName>
    </recommendedName>
</protein>
<dbReference type="OrthoDB" id="98504at2157"/>
<dbReference type="AlphaFoldDB" id="W8PK73"/>
<feature type="domain" description="Rubrerythrin diiron-binding" evidence="1">
    <location>
        <begin position="82"/>
        <end position="133"/>
    </location>
</feature>
<dbReference type="InterPro" id="IPR003251">
    <property type="entry name" value="Rr_diiron-bd_dom"/>
</dbReference>
<evidence type="ECO:0000313" key="2">
    <source>
        <dbReference type="EMBL" id="AHL22489.1"/>
    </source>
</evidence>
<dbReference type="Pfam" id="PF02915">
    <property type="entry name" value="Rubrerythrin"/>
    <property type="match status" value="1"/>
</dbReference>
<dbReference type="InterPro" id="IPR009078">
    <property type="entry name" value="Ferritin-like_SF"/>
</dbReference>
<keyword evidence="3" id="KW-1185">Reference proteome</keyword>
<dbReference type="PANTHER" id="PTHR33531:SF10">
    <property type="entry name" value="BLR7895 PROTEIN"/>
    <property type="match status" value="1"/>
</dbReference>
<dbReference type="Gene3D" id="1.20.1260.10">
    <property type="match status" value="1"/>
</dbReference>
<evidence type="ECO:0000313" key="3">
    <source>
        <dbReference type="Proteomes" id="UP000019434"/>
    </source>
</evidence>
<reference evidence="2 3" key="1">
    <citation type="submission" date="2014-02" db="EMBL/GenBank/DDBJ databases">
        <title>Genome Sequence of an Hyperthermophilic Archaeon, Thermococcus nautili 30-1, producing viral vesicles.</title>
        <authorList>
            <person name="Oberto J."/>
            <person name="Gaudin M."/>
            <person name="Cossu M."/>
            <person name="Gorlas A."/>
            <person name="Slesarev A."/>
            <person name="Marguet E."/>
            <person name="Forterre P."/>
        </authorList>
    </citation>
    <scope>NUCLEOTIDE SEQUENCE [LARGE SCALE GENOMIC DNA]</scope>
    <source>
        <strain evidence="2 3">30-1</strain>
    </source>
</reference>
<dbReference type="KEGG" id="tnu:BD01_0867"/>
<dbReference type="SUPFAM" id="SSF47240">
    <property type="entry name" value="Ferritin-like"/>
    <property type="match status" value="1"/>
</dbReference>
<dbReference type="STRING" id="195522.BD01_0867"/>
<sequence length="158" mass="18578">MESVVRIEKKKAEVYRALIPLVPRDFRDDLKLLASHAERNAKLLEGVELPADTRGLKEVEVALEFLEKALADPEATVEDYYRYAIDAEEATAKLYSELSMKAKSEKARRLFRWLAEISREHAEILRRHLEMWEFMQENVGEEEIPEDLIEQWFEDIDL</sequence>
<dbReference type="eggNOG" id="arCOG01102">
    <property type="taxonomic scope" value="Archaea"/>
</dbReference>
<dbReference type="GO" id="GO:0046872">
    <property type="term" value="F:metal ion binding"/>
    <property type="evidence" value="ECO:0007669"/>
    <property type="project" value="InterPro"/>
</dbReference>
<dbReference type="InterPro" id="IPR012347">
    <property type="entry name" value="Ferritin-like"/>
</dbReference>
<organism evidence="2 3">
    <name type="scientific">Thermococcus nautili</name>
    <dbReference type="NCBI Taxonomy" id="195522"/>
    <lineage>
        <taxon>Archaea</taxon>
        <taxon>Methanobacteriati</taxon>
        <taxon>Methanobacteriota</taxon>
        <taxon>Thermococci</taxon>
        <taxon>Thermococcales</taxon>
        <taxon>Thermococcaceae</taxon>
        <taxon>Thermococcus</taxon>
    </lineage>
</organism>
<evidence type="ECO:0000259" key="1">
    <source>
        <dbReference type="Pfam" id="PF02915"/>
    </source>
</evidence>
<dbReference type="EMBL" id="CP007264">
    <property type="protein sequence ID" value="AHL22489.1"/>
    <property type="molecule type" value="Genomic_DNA"/>
</dbReference>
<dbReference type="PANTHER" id="PTHR33531">
    <property type="entry name" value="RUBRERYTHRIN SUBFAMILY"/>
    <property type="match status" value="1"/>
</dbReference>
<dbReference type="HOGENOM" id="CLU_1623544_0_0_2"/>
<name>W8PK73_9EURY</name>
<dbReference type="GO" id="GO:0016491">
    <property type="term" value="F:oxidoreductase activity"/>
    <property type="evidence" value="ECO:0007669"/>
    <property type="project" value="InterPro"/>
</dbReference>
<accession>W8PK73</accession>
<proteinExistence type="predicted"/>
<gene>
    <name evidence="2" type="ORF">BD01_0867</name>
</gene>